<dbReference type="RefSeq" id="WP_404607505.1">
    <property type="nucleotide sequence ID" value="NZ_JBIYDN010000008.1"/>
</dbReference>
<dbReference type="InterPro" id="IPR014582">
    <property type="entry name" value="UCP033535_lipo"/>
</dbReference>
<dbReference type="Proteomes" id="UP001620514">
    <property type="component" value="Unassembled WGS sequence"/>
</dbReference>
<dbReference type="PROSITE" id="PS51257">
    <property type="entry name" value="PROKAR_LIPOPROTEIN"/>
    <property type="match status" value="1"/>
</dbReference>
<name>A0ABW8MH64_9BURK</name>
<protein>
    <submittedName>
        <fullName evidence="1">Lipoprotein</fullName>
    </submittedName>
</protein>
<dbReference type="EMBL" id="JBIYDN010000008">
    <property type="protein sequence ID" value="MFK4443031.1"/>
    <property type="molecule type" value="Genomic_DNA"/>
</dbReference>
<dbReference type="InterPro" id="IPR036215">
    <property type="entry name" value="TM0957-like_sf"/>
</dbReference>
<evidence type="ECO:0000313" key="2">
    <source>
        <dbReference type="Proteomes" id="UP001620514"/>
    </source>
</evidence>
<accession>A0ABW8MH64</accession>
<comment type="caution">
    <text evidence="1">The sequence shown here is derived from an EMBL/GenBank/DDBJ whole genome shotgun (WGS) entry which is preliminary data.</text>
</comment>
<reference evidence="1 2" key="1">
    <citation type="submission" date="2024-10" db="EMBL/GenBank/DDBJ databases">
        <authorList>
            <person name="Deangelis K."/>
            <person name="Huntemann M."/>
            <person name="Clum A."/>
            <person name="Wang J."/>
            <person name="Palaniappan K."/>
            <person name="Ritter S."/>
            <person name="Chen I.-M."/>
            <person name="Stamatis D."/>
            <person name="Reddy T."/>
            <person name="O'Malley R."/>
            <person name="Daum C."/>
            <person name="Ng V."/>
            <person name="Ivanova N."/>
            <person name="Kyrpides N."/>
            <person name="Woyke T."/>
        </authorList>
    </citation>
    <scope>NUCLEOTIDE SEQUENCE [LARGE SCALE GENOMIC DNA]</scope>
    <source>
        <strain evidence="1 2">GAS97</strain>
    </source>
</reference>
<dbReference type="Pfam" id="PF10054">
    <property type="entry name" value="DUF2291"/>
    <property type="match status" value="1"/>
</dbReference>
<evidence type="ECO:0000313" key="1">
    <source>
        <dbReference type="EMBL" id="MFK4443031.1"/>
    </source>
</evidence>
<proteinExistence type="predicted"/>
<keyword evidence="2" id="KW-1185">Reference proteome</keyword>
<gene>
    <name evidence="1" type="ORF">ABH943_003053</name>
</gene>
<sequence length="216" mass="23383">MFYRIPALRTLLLPIILGLGLTLALAGCHVVTDTELAAIRSQGQHHGPDPVQVFNSQLVPYADKNAKPAALVVGALTQNFDSACKQYGFRQSDAFPCNFWIRVQGKVTRIDDSSRVGKAYVELTQASGGEPVDIVLQMGPVIVGTGVRDGFPGIRYSDFDDQTKFAAFGQEINKLVVARVQHSLKLKVGDAVDVAAVYSSWSEPAGEIRAIPVAWK</sequence>
<keyword evidence="1" id="KW-0449">Lipoprotein</keyword>
<dbReference type="SUPFAM" id="SSF141318">
    <property type="entry name" value="TM0957-like"/>
    <property type="match status" value="1"/>
</dbReference>
<reference evidence="1 2" key="2">
    <citation type="submission" date="2024-11" db="EMBL/GenBank/DDBJ databases">
        <title>Using genomics to understand microbial adaptation to soil warming.</title>
        <authorList>
            <person name="Deangelis K.M. PhD."/>
        </authorList>
    </citation>
    <scope>NUCLEOTIDE SEQUENCE [LARGE SCALE GENOMIC DNA]</scope>
    <source>
        <strain evidence="1 2">GAS97</strain>
    </source>
</reference>
<organism evidence="1 2">
    <name type="scientific">Caballeronia udeis</name>
    <dbReference type="NCBI Taxonomy" id="1232866"/>
    <lineage>
        <taxon>Bacteria</taxon>
        <taxon>Pseudomonadati</taxon>
        <taxon>Pseudomonadota</taxon>
        <taxon>Betaproteobacteria</taxon>
        <taxon>Burkholderiales</taxon>
        <taxon>Burkholderiaceae</taxon>
        <taxon>Caballeronia</taxon>
    </lineage>
</organism>